<sequence length="82" mass="9667">MYKGKTMNELLDWCSMPDPAICPNSCGHFYKGINRKKLLRRHMVYECGTPSKFECPICTKRFTRKSNMKTHVYSVHRTIITH</sequence>
<evidence type="ECO:0000256" key="4">
    <source>
        <dbReference type="ARBA" id="ARBA00022771"/>
    </source>
</evidence>
<dbReference type="InterPro" id="IPR013087">
    <property type="entry name" value="Znf_C2H2_type"/>
</dbReference>
<keyword evidence="4 7" id="KW-0863">Zinc-finger</keyword>
<dbReference type="PROSITE" id="PS50157">
    <property type="entry name" value="ZINC_FINGER_C2H2_2"/>
    <property type="match status" value="1"/>
</dbReference>
<evidence type="ECO:0000256" key="3">
    <source>
        <dbReference type="ARBA" id="ARBA00022737"/>
    </source>
</evidence>
<evidence type="ECO:0000256" key="1">
    <source>
        <dbReference type="ARBA" id="ARBA00004123"/>
    </source>
</evidence>
<keyword evidence="3" id="KW-0677">Repeat</keyword>
<proteinExistence type="predicted"/>
<keyword evidence="9" id="KW-1185">Reference proteome</keyword>
<keyword evidence="2" id="KW-0479">Metal-binding</keyword>
<dbReference type="SMART" id="SM00355">
    <property type="entry name" value="ZnF_C2H2"/>
    <property type="match status" value="1"/>
</dbReference>
<dbReference type="GeneID" id="112691357"/>
<protein>
    <submittedName>
        <fullName evidence="10">Zinc finger and BTB domain-containing protein 45-like</fullName>
    </submittedName>
</protein>
<dbReference type="PROSITE" id="PS00028">
    <property type="entry name" value="ZINC_FINGER_C2H2_1"/>
    <property type="match status" value="1"/>
</dbReference>
<reference evidence="10" key="1">
    <citation type="submission" date="2025-08" db="UniProtKB">
        <authorList>
            <consortium name="RefSeq"/>
        </authorList>
    </citation>
    <scope>IDENTIFICATION</scope>
    <source>
        <tissue evidence="10">Whole body</tissue>
    </source>
</reference>
<dbReference type="SUPFAM" id="SSF57667">
    <property type="entry name" value="beta-beta-alpha zinc fingers"/>
    <property type="match status" value="1"/>
</dbReference>
<evidence type="ECO:0000256" key="7">
    <source>
        <dbReference type="PROSITE-ProRule" id="PRU00042"/>
    </source>
</evidence>
<dbReference type="GO" id="GO:0008270">
    <property type="term" value="F:zinc ion binding"/>
    <property type="evidence" value="ECO:0007669"/>
    <property type="project" value="UniProtKB-KW"/>
</dbReference>
<dbReference type="InterPro" id="IPR036236">
    <property type="entry name" value="Znf_C2H2_sf"/>
</dbReference>
<gene>
    <name evidence="10" type="primary">LOC112691357</name>
</gene>
<evidence type="ECO:0000256" key="2">
    <source>
        <dbReference type="ARBA" id="ARBA00022723"/>
    </source>
</evidence>
<keyword evidence="5" id="KW-0862">Zinc</keyword>
<dbReference type="Proteomes" id="UP000694846">
    <property type="component" value="Unplaced"/>
</dbReference>
<evidence type="ECO:0000256" key="6">
    <source>
        <dbReference type="ARBA" id="ARBA00023242"/>
    </source>
</evidence>
<dbReference type="Pfam" id="PF00096">
    <property type="entry name" value="zf-C2H2"/>
    <property type="match status" value="1"/>
</dbReference>
<dbReference type="OrthoDB" id="6607216at2759"/>
<feature type="domain" description="C2H2-type" evidence="8">
    <location>
        <begin position="53"/>
        <end position="76"/>
    </location>
</feature>
<dbReference type="AlphaFoldDB" id="A0A8B8GEV7"/>
<dbReference type="GO" id="GO:0005634">
    <property type="term" value="C:nucleus"/>
    <property type="evidence" value="ECO:0007669"/>
    <property type="project" value="UniProtKB-SubCell"/>
</dbReference>
<evidence type="ECO:0000313" key="9">
    <source>
        <dbReference type="Proteomes" id="UP000694846"/>
    </source>
</evidence>
<dbReference type="FunFam" id="3.30.160.60:FF:000145">
    <property type="entry name" value="Zinc finger protein 574"/>
    <property type="match status" value="1"/>
</dbReference>
<dbReference type="Gene3D" id="3.30.160.60">
    <property type="entry name" value="Classic Zinc Finger"/>
    <property type="match status" value="1"/>
</dbReference>
<organism evidence="9 10">
    <name type="scientific">Sipha flava</name>
    <name type="common">yellow sugarcane aphid</name>
    <dbReference type="NCBI Taxonomy" id="143950"/>
    <lineage>
        <taxon>Eukaryota</taxon>
        <taxon>Metazoa</taxon>
        <taxon>Ecdysozoa</taxon>
        <taxon>Arthropoda</taxon>
        <taxon>Hexapoda</taxon>
        <taxon>Insecta</taxon>
        <taxon>Pterygota</taxon>
        <taxon>Neoptera</taxon>
        <taxon>Paraneoptera</taxon>
        <taxon>Hemiptera</taxon>
        <taxon>Sternorrhyncha</taxon>
        <taxon>Aphidomorpha</taxon>
        <taxon>Aphidoidea</taxon>
        <taxon>Aphididae</taxon>
        <taxon>Sipha</taxon>
    </lineage>
</organism>
<evidence type="ECO:0000313" key="10">
    <source>
        <dbReference type="RefSeq" id="XP_025421375.1"/>
    </source>
</evidence>
<comment type="subcellular location">
    <subcellularLocation>
        <location evidence="1">Nucleus</location>
    </subcellularLocation>
</comment>
<evidence type="ECO:0000259" key="8">
    <source>
        <dbReference type="PROSITE" id="PS50157"/>
    </source>
</evidence>
<evidence type="ECO:0000256" key="5">
    <source>
        <dbReference type="ARBA" id="ARBA00022833"/>
    </source>
</evidence>
<accession>A0A8B8GEV7</accession>
<keyword evidence="6" id="KW-0539">Nucleus</keyword>
<name>A0A8B8GEV7_9HEMI</name>
<dbReference type="RefSeq" id="XP_025421375.1">
    <property type="nucleotide sequence ID" value="XM_025565590.1"/>
</dbReference>